<protein>
    <submittedName>
        <fullName evidence="1">Uncharacterized protein</fullName>
    </submittedName>
</protein>
<reference evidence="2" key="1">
    <citation type="journal article" date="2019" name="Int. J. Syst. Evol. Microbiol.">
        <title>The Global Catalogue of Microorganisms (GCM) 10K type strain sequencing project: providing services to taxonomists for standard genome sequencing and annotation.</title>
        <authorList>
            <consortium name="The Broad Institute Genomics Platform"/>
            <consortium name="The Broad Institute Genome Sequencing Center for Infectious Disease"/>
            <person name="Wu L."/>
            <person name="Ma J."/>
        </authorList>
    </citation>
    <scope>NUCLEOTIDE SEQUENCE [LARGE SCALE GENOMIC DNA]</scope>
    <source>
        <strain evidence="2">CGMCC 1.16226</strain>
    </source>
</reference>
<name>A0ABW4WD32_9HYPH</name>
<accession>A0ABW4WD32</accession>
<evidence type="ECO:0000313" key="2">
    <source>
        <dbReference type="Proteomes" id="UP001597349"/>
    </source>
</evidence>
<comment type="caution">
    <text evidence="1">The sequence shown here is derived from an EMBL/GenBank/DDBJ whole genome shotgun (WGS) entry which is preliminary data.</text>
</comment>
<dbReference type="Proteomes" id="UP001597349">
    <property type="component" value="Unassembled WGS sequence"/>
</dbReference>
<dbReference type="EMBL" id="JBHUGY010000019">
    <property type="protein sequence ID" value="MFD2053778.1"/>
    <property type="molecule type" value="Genomic_DNA"/>
</dbReference>
<evidence type="ECO:0000313" key="1">
    <source>
        <dbReference type="EMBL" id="MFD2053778.1"/>
    </source>
</evidence>
<keyword evidence="2" id="KW-1185">Reference proteome</keyword>
<organism evidence="1 2">
    <name type="scientific">Mesorhizobium calcicola</name>
    <dbReference type="NCBI Taxonomy" id="1300310"/>
    <lineage>
        <taxon>Bacteria</taxon>
        <taxon>Pseudomonadati</taxon>
        <taxon>Pseudomonadota</taxon>
        <taxon>Alphaproteobacteria</taxon>
        <taxon>Hyphomicrobiales</taxon>
        <taxon>Phyllobacteriaceae</taxon>
        <taxon>Mesorhizobium</taxon>
    </lineage>
</organism>
<dbReference type="RefSeq" id="WP_379018727.1">
    <property type="nucleotide sequence ID" value="NZ_JBHUGY010000019.1"/>
</dbReference>
<gene>
    <name evidence="1" type="ORF">ACFSQT_11985</name>
</gene>
<proteinExistence type="predicted"/>
<sequence length="65" mass="7556">MSGQFDQIDVCLAEDQRTIILYGYDRDDNLYMQSFDALPMPIDEANLDEQQWRAAARADAWRAMP</sequence>